<accession>A0A0T5VGN5</accession>
<dbReference type="EMBL" id="LMZQ01000070">
    <property type="protein sequence ID" value="KRT13038.1"/>
    <property type="molecule type" value="Genomic_DNA"/>
</dbReference>
<protein>
    <submittedName>
        <fullName evidence="1">Uncharacterized protein</fullName>
    </submittedName>
</protein>
<keyword evidence="2" id="KW-1185">Reference proteome</keyword>
<reference evidence="1 2" key="1">
    <citation type="submission" date="2015-11" db="EMBL/GenBank/DDBJ databases">
        <title>Sequence of Pedobacter ginsenosidimutans.</title>
        <authorList>
            <person name="Carson E."/>
            <person name="Keyser V."/>
            <person name="Newman J."/>
            <person name="Miller J."/>
        </authorList>
    </citation>
    <scope>NUCLEOTIDE SEQUENCE [LARGE SCALE GENOMIC DNA]</scope>
    <source>
        <strain evidence="1 2">KACC 14530</strain>
    </source>
</reference>
<organism evidence="1 2">
    <name type="scientific">Pedobacter ginsenosidimutans</name>
    <dbReference type="NCBI Taxonomy" id="687842"/>
    <lineage>
        <taxon>Bacteria</taxon>
        <taxon>Pseudomonadati</taxon>
        <taxon>Bacteroidota</taxon>
        <taxon>Sphingobacteriia</taxon>
        <taxon>Sphingobacteriales</taxon>
        <taxon>Sphingobacteriaceae</taxon>
        <taxon>Pedobacter</taxon>
    </lineage>
</organism>
<sequence length="64" mass="7247">MRWETGPDAYKDLKGFNPAKLTRFASTGIVYEITTALQRTPFDAAKGYLWPIPKTETDANKLIK</sequence>
<name>A0A0T5VGN5_9SPHI</name>
<dbReference type="AlphaFoldDB" id="A0A0T5VGN5"/>
<comment type="caution">
    <text evidence="1">The sequence shown here is derived from an EMBL/GenBank/DDBJ whole genome shotgun (WGS) entry which is preliminary data.</text>
</comment>
<dbReference type="Proteomes" id="UP000051950">
    <property type="component" value="Unassembled WGS sequence"/>
</dbReference>
<evidence type="ECO:0000313" key="1">
    <source>
        <dbReference type="EMBL" id="KRT13038.1"/>
    </source>
</evidence>
<dbReference type="OrthoDB" id="5694214at2"/>
<proteinExistence type="predicted"/>
<gene>
    <name evidence="1" type="ORF">ASU31_26740</name>
</gene>
<evidence type="ECO:0000313" key="2">
    <source>
        <dbReference type="Proteomes" id="UP000051950"/>
    </source>
</evidence>